<dbReference type="GO" id="GO:0016791">
    <property type="term" value="F:phosphatase activity"/>
    <property type="evidence" value="ECO:0007669"/>
    <property type="project" value="TreeGrafter"/>
</dbReference>
<sequence>MRRSTGSPRPWCPPPRTGARWANAGHLPPLLLTPDGRARLLGSTGAPPTGTPAGSHLVLYTDGLVESRDLDLDDGLERLRLTAEKHAPEDGPEALVDLIVDQMLTGRRQDDDVAILGLRVLAGPG</sequence>
<reference evidence="5" key="1">
    <citation type="submission" date="2016-07" db="EMBL/GenBank/DDBJ databases">
        <title>Frankia sp. NRRL B-16219 Genome sequencing.</title>
        <authorList>
            <person name="Ghodhbane-Gtari F."/>
            <person name="Swanson E."/>
            <person name="Gueddou A."/>
            <person name="Louati M."/>
            <person name="Nouioui I."/>
            <person name="Hezbri K."/>
            <person name="Abebe-Akele F."/>
            <person name="Simpson S."/>
            <person name="Morris K."/>
            <person name="Thomas K."/>
            <person name="Gtari M."/>
            <person name="Tisa L.S."/>
        </authorList>
    </citation>
    <scope>NUCLEOTIDE SEQUENCE [LARGE SCALE GENOMIC DNA]</scope>
    <source>
        <strain evidence="5">NRRL B-16219</strain>
    </source>
</reference>
<evidence type="ECO:0000256" key="2">
    <source>
        <dbReference type="SAM" id="MobiDB-lite"/>
    </source>
</evidence>
<dbReference type="EMBL" id="MAXA01000279">
    <property type="protein sequence ID" value="OHV19619.1"/>
    <property type="molecule type" value="Genomic_DNA"/>
</dbReference>
<dbReference type="PANTHER" id="PTHR43156">
    <property type="entry name" value="STAGE II SPORULATION PROTEIN E-RELATED"/>
    <property type="match status" value="1"/>
</dbReference>
<evidence type="ECO:0000256" key="1">
    <source>
        <dbReference type="ARBA" id="ARBA00022801"/>
    </source>
</evidence>
<dbReference type="RefSeq" id="WP_071067097.1">
    <property type="nucleotide sequence ID" value="NZ_MAXA01000279.1"/>
</dbReference>
<dbReference type="Proteomes" id="UP000179769">
    <property type="component" value="Unassembled WGS sequence"/>
</dbReference>
<dbReference type="InterPro" id="IPR036457">
    <property type="entry name" value="PPM-type-like_dom_sf"/>
</dbReference>
<dbReference type="AlphaFoldDB" id="A0A1S1PEQ8"/>
<dbReference type="InterPro" id="IPR052016">
    <property type="entry name" value="Bact_Sigma-Reg"/>
</dbReference>
<gene>
    <name evidence="4" type="ORF">BBK14_08920</name>
</gene>
<dbReference type="InterPro" id="IPR001932">
    <property type="entry name" value="PPM-type_phosphatase-like_dom"/>
</dbReference>
<name>A0A1S1PEQ8_9ACTN</name>
<comment type="caution">
    <text evidence="4">The sequence shown here is derived from an EMBL/GenBank/DDBJ whole genome shotgun (WGS) entry which is preliminary data.</text>
</comment>
<evidence type="ECO:0000259" key="3">
    <source>
        <dbReference type="Pfam" id="PF07228"/>
    </source>
</evidence>
<keyword evidence="1" id="KW-0378">Hydrolase</keyword>
<dbReference type="PANTHER" id="PTHR43156:SF2">
    <property type="entry name" value="STAGE II SPORULATION PROTEIN E"/>
    <property type="match status" value="1"/>
</dbReference>
<accession>A0A1S1PEQ8</accession>
<feature type="domain" description="PPM-type phosphatase" evidence="3">
    <location>
        <begin position="18"/>
        <end position="120"/>
    </location>
</feature>
<proteinExistence type="predicted"/>
<feature type="region of interest" description="Disordered" evidence="2">
    <location>
        <begin position="1"/>
        <end position="26"/>
    </location>
</feature>
<dbReference type="Pfam" id="PF07228">
    <property type="entry name" value="SpoIIE"/>
    <property type="match status" value="1"/>
</dbReference>
<dbReference type="Gene3D" id="3.60.40.10">
    <property type="entry name" value="PPM-type phosphatase domain"/>
    <property type="match status" value="1"/>
</dbReference>
<keyword evidence="5" id="KW-1185">Reference proteome</keyword>
<protein>
    <recommendedName>
        <fullName evidence="3">PPM-type phosphatase domain-containing protein</fullName>
    </recommendedName>
</protein>
<organism evidence="4 5">
    <name type="scientific">Parafrankia soli</name>
    <dbReference type="NCBI Taxonomy" id="2599596"/>
    <lineage>
        <taxon>Bacteria</taxon>
        <taxon>Bacillati</taxon>
        <taxon>Actinomycetota</taxon>
        <taxon>Actinomycetes</taxon>
        <taxon>Frankiales</taxon>
        <taxon>Frankiaceae</taxon>
        <taxon>Parafrankia</taxon>
    </lineage>
</organism>
<evidence type="ECO:0000313" key="4">
    <source>
        <dbReference type="EMBL" id="OHV19619.1"/>
    </source>
</evidence>
<evidence type="ECO:0000313" key="5">
    <source>
        <dbReference type="Proteomes" id="UP000179769"/>
    </source>
</evidence>